<reference evidence="2 3" key="1">
    <citation type="submission" date="2023-12" db="EMBL/GenBank/DDBJ databases">
        <title>A high-quality genome assembly for Dillenia turbinata (Dilleniales).</title>
        <authorList>
            <person name="Chanderbali A."/>
        </authorList>
    </citation>
    <scope>NUCLEOTIDE SEQUENCE [LARGE SCALE GENOMIC DNA]</scope>
    <source>
        <strain evidence="2">LSX21</strain>
        <tissue evidence="2">Leaf</tissue>
    </source>
</reference>
<dbReference type="EMBL" id="JBAMMX010000011">
    <property type="protein sequence ID" value="KAK6930998.1"/>
    <property type="molecule type" value="Genomic_DNA"/>
</dbReference>
<feature type="transmembrane region" description="Helical" evidence="1">
    <location>
        <begin position="207"/>
        <end position="231"/>
    </location>
</feature>
<feature type="transmembrane region" description="Helical" evidence="1">
    <location>
        <begin position="30"/>
        <end position="52"/>
    </location>
</feature>
<organism evidence="2 3">
    <name type="scientific">Dillenia turbinata</name>
    <dbReference type="NCBI Taxonomy" id="194707"/>
    <lineage>
        <taxon>Eukaryota</taxon>
        <taxon>Viridiplantae</taxon>
        <taxon>Streptophyta</taxon>
        <taxon>Embryophyta</taxon>
        <taxon>Tracheophyta</taxon>
        <taxon>Spermatophyta</taxon>
        <taxon>Magnoliopsida</taxon>
        <taxon>eudicotyledons</taxon>
        <taxon>Gunneridae</taxon>
        <taxon>Pentapetalae</taxon>
        <taxon>Dilleniales</taxon>
        <taxon>Dilleniaceae</taxon>
        <taxon>Dillenia</taxon>
    </lineage>
</organism>
<name>A0AAN8V9W7_9MAGN</name>
<keyword evidence="1" id="KW-0472">Membrane</keyword>
<sequence>MSSWTGLLKGTLQPVMTTDTTDPSYWLNRRFFLCAIWIFSNMILASVIIWKYEGFNSLRARRRENQQEKVGAFYEDAWRICFKGVHPGWLLAYRIISFISLLGLLVGNVVVDGYGIFYFYTQWTFTLVTIYFGMGSFFSIYGCWQYRKRGGSGKVERFYLESERGTFLAPTQRESTTSMLDKSKNATINDDSQVCQTAGMWSYIFQIIFQVCAGAVMLTDSVFWLVLYPFLTSKDFGLDFFIVSMHSVNAVFLLGDIMFNSLVAISISRLVIPRCSDVVPRSWAHAYSMLWCLCSCNSDEALFVLQVISRKLSEHQV</sequence>
<feature type="non-terminal residue" evidence="2">
    <location>
        <position position="317"/>
    </location>
</feature>
<dbReference type="PANTHER" id="PTHR12242:SF10">
    <property type="entry name" value="TRANSMEMBRANE PROTEIN"/>
    <property type="match status" value="1"/>
</dbReference>
<gene>
    <name evidence="2" type="ORF">RJ641_002791</name>
</gene>
<proteinExistence type="predicted"/>
<evidence type="ECO:0000313" key="2">
    <source>
        <dbReference type="EMBL" id="KAK6930998.1"/>
    </source>
</evidence>
<feature type="transmembrane region" description="Helical" evidence="1">
    <location>
        <begin position="251"/>
        <end position="272"/>
    </location>
</feature>
<keyword evidence="1" id="KW-1133">Transmembrane helix</keyword>
<dbReference type="Proteomes" id="UP001370490">
    <property type="component" value="Unassembled WGS sequence"/>
</dbReference>
<keyword evidence="3" id="KW-1185">Reference proteome</keyword>
<dbReference type="AlphaFoldDB" id="A0AAN8V9W7"/>
<evidence type="ECO:0000313" key="3">
    <source>
        <dbReference type="Proteomes" id="UP001370490"/>
    </source>
</evidence>
<dbReference type="PANTHER" id="PTHR12242">
    <property type="entry name" value="OS02G0130600 PROTEIN-RELATED"/>
    <property type="match status" value="1"/>
</dbReference>
<feature type="transmembrane region" description="Helical" evidence="1">
    <location>
        <begin position="91"/>
        <end position="111"/>
    </location>
</feature>
<protein>
    <submittedName>
        <fullName evidence="2">Uncharacterized protein</fullName>
    </submittedName>
</protein>
<evidence type="ECO:0000256" key="1">
    <source>
        <dbReference type="SAM" id="Phobius"/>
    </source>
</evidence>
<keyword evidence="1" id="KW-0812">Transmembrane</keyword>
<feature type="transmembrane region" description="Helical" evidence="1">
    <location>
        <begin position="123"/>
        <end position="144"/>
    </location>
</feature>
<dbReference type="GO" id="GO:0016020">
    <property type="term" value="C:membrane"/>
    <property type="evidence" value="ECO:0007669"/>
    <property type="project" value="TreeGrafter"/>
</dbReference>
<accession>A0AAN8V9W7</accession>
<comment type="caution">
    <text evidence="2">The sequence shown here is derived from an EMBL/GenBank/DDBJ whole genome shotgun (WGS) entry which is preliminary data.</text>
</comment>